<sequence length="119" mass="13271">MPIKKRKSSSVPNPVEDVTLDQCGPFPAYEEKQQHCLLCKTGYTDCKSGTVPTINALFNKKYLNFTYPELLKVCNDVEVELSKEQIKAVERDTRSQAKGNKHRSGRIGTSQSTASCQTS</sequence>
<proteinExistence type="predicted"/>
<reference evidence="2" key="1">
    <citation type="journal article" date="2023" name="G3 (Bethesda)">
        <title>Whole genome assembly and annotation of the endangered Caribbean coral Acropora cervicornis.</title>
        <authorList>
            <person name="Selwyn J.D."/>
            <person name="Vollmer S.V."/>
        </authorList>
    </citation>
    <scope>NUCLEOTIDE SEQUENCE</scope>
    <source>
        <strain evidence="2">K2</strain>
    </source>
</reference>
<dbReference type="AlphaFoldDB" id="A0AAD9UWT5"/>
<feature type="compositionally biased region" description="Polar residues" evidence="1">
    <location>
        <begin position="107"/>
        <end position="119"/>
    </location>
</feature>
<feature type="region of interest" description="Disordered" evidence="1">
    <location>
        <begin position="89"/>
        <end position="119"/>
    </location>
</feature>
<comment type="caution">
    <text evidence="2">The sequence shown here is derived from an EMBL/GenBank/DDBJ whole genome shotgun (WGS) entry which is preliminary data.</text>
</comment>
<organism evidence="2 3">
    <name type="scientific">Acropora cervicornis</name>
    <name type="common">Staghorn coral</name>
    <dbReference type="NCBI Taxonomy" id="6130"/>
    <lineage>
        <taxon>Eukaryota</taxon>
        <taxon>Metazoa</taxon>
        <taxon>Cnidaria</taxon>
        <taxon>Anthozoa</taxon>
        <taxon>Hexacorallia</taxon>
        <taxon>Scleractinia</taxon>
        <taxon>Astrocoeniina</taxon>
        <taxon>Acroporidae</taxon>
        <taxon>Acropora</taxon>
    </lineage>
</organism>
<evidence type="ECO:0000256" key="1">
    <source>
        <dbReference type="SAM" id="MobiDB-lite"/>
    </source>
</evidence>
<reference evidence="2" key="2">
    <citation type="journal article" date="2023" name="Science">
        <title>Genomic signatures of disease resistance in endangered staghorn corals.</title>
        <authorList>
            <person name="Vollmer S.V."/>
            <person name="Selwyn J.D."/>
            <person name="Despard B.A."/>
            <person name="Roesel C.L."/>
        </authorList>
    </citation>
    <scope>NUCLEOTIDE SEQUENCE</scope>
    <source>
        <strain evidence="2">K2</strain>
    </source>
</reference>
<evidence type="ECO:0000313" key="3">
    <source>
        <dbReference type="Proteomes" id="UP001249851"/>
    </source>
</evidence>
<accession>A0AAD9UWT5</accession>
<gene>
    <name evidence="2" type="ORF">P5673_026562</name>
</gene>
<name>A0AAD9UWT5_ACRCE</name>
<keyword evidence="3" id="KW-1185">Reference proteome</keyword>
<protein>
    <submittedName>
        <fullName evidence="2">Uncharacterized protein</fullName>
    </submittedName>
</protein>
<dbReference type="Proteomes" id="UP001249851">
    <property type="component" value="Unassembled WGS sequence"/>
</dbReference>
<dbReference type="EMBL" id="JARQWQ010000087">
    <property type="protein sequence ID" value="KAK2552470.1"/>
    <property type="molecule type" value="Genomic_DNA"/>
</dbReference>
<evidence type="ECO:0000313" key="2">
    <source>
        <dbReference type="EMBL" id="KAK2552470.1"/>
    </source>
</evidence>